<dbReference type="Proteomes" id="UP000653411">
    <property type="component" value="Unassembled WGS sequence"/>
</dbReference>
<keyword evidence="2" id="KW-1185">Reference proteome</keyword>
<name>A0A917XGQ6_9ACTN</name>
<dbReference type="EMBL" id="BMML01000012">
    <property type="protein sequence ID" value="GGN21593.1"/>
    <property type="molecule type" value="Genomic_DNA"/>
</dbReference>
<evidence type="ECO:0000313" key="2">
    <source>
        <dbReference type="Proteomes" id="UP000653411"/>
    </source>
</evidence>
<organism evidence="1 2">
    <name type="scientific">Streptomyces fuscichromogenes</name>
    <dbReference type="NCBI Taxonomy" id="1324013"/>
    <lineage>
        <taxon>Bacteria</taxon>
        <taxon>Bacillati</taxon>
        <taxon>Actinomycetota</taxon>
        <taxon>Actinomycetes</taxon>
        <taxon>Kitasatosporales</taxon>
        <taxon>Streptomycetaceae</taxon>
        <taxon>Streptomyces</taxon>
    </lineage>
</organism>
<comment type="caution">
    <text evidence="1">The sequence shown here is derived from an EMBL/GenBank/DDBJ whole genome shotgun (WGS) entry which is preliminary data.</text>
</comment>
<accession>A0A917XGQ6</accession>
<reference evidence="1" key="2">
    <citation type="submission" date="2020-09" db="EMBL/GenBank/DDBJ databases">
        <authorList>
            <person name="Sun Q."/>
            <person name="Zhou Y."/>
        </authorList>
    </citation>
    <scope>NUCLEOTIDE SEQUENCE</scope>
    <source>
        <strain evidence="1">CGMCC 4.7110</strain>
    </source>
</reference>
<dbReference type="AlphaFoldDB" id="A0A917XGQ6"/>
<sequence length="181" mass="19745">MPGMDGSARMWISAIPSLDPDTREVILDLDHTSDDPAERMVCTLLNRGHEGEAGVFYLLPEDLSARYERTGNRLSVSLLARRDVLAQDLASRPAASGAHLDRLPRDPLHDGRVVLVRRETVTDFVPAERDGFQQPVVLIDHDVAHDTDRGDGPVTLAELLSLFEKQEVGVAVVAAPQAPPA</sequence>
<protein>
    <submittedName>
        <fullName evidence="1">Uncharacterized protein</fullName>
    </submittedName>
</protein>
<reference evidence="1" key="1">
    <citation type="journal article" date="2014" name="Int. J. Syst. Evol. Microbiol.">
        <title>Complete genome sequence of Corynebacterium casei LMG S-19264T (=DSM 44701T), isolated from a smear-ripened cheese.</title>
        <authorList>
            <consortium name="US DOE Joint Genome Institute (JGI-PGF)"/>
            <person name="Walter F."/>
            <person name="Albersmeier A."/>
            <person name="Kalinowski J."/>
            <person name="Ruckert C."/>
        </authorList>
    </citation>
    <scope>NUCLEOTIDE SEQUENCE</scope>
    <source>
        <strain evidence="1">CGMCC 4.7110</strain>
    </source>
</reference>
<evidence type="ECO:0000313" key="1">
    <source>
        <dbReference type="EMBL" id="GGN21593.1"/>
    </source>
</evidence>
<proteinExistence type="predicted"/>
<gene>
    <name evidence="1" type="ORF">GCM10011578_052820</name>
</gene>